<feature type="repeat" description="PPR" evidence="2">
    <location>
        <begin position="9"/>
        <end position="43"/>
    </location>
</feature>
<keyword evidence="1" id="KW-0677">Repeat</keyword>
<dbReference type="PROSITE" id="PS51375">
    <property type="entry name" value="PPR"/>
    <property type="match status" value="1"/>
</dbReference>
<name>A0AAP0L2V9_9MAGN</name>
<accession>A0AAP0L2V9</accession>
<evidence type="ECO:0000313" key="4">
    <source>
        <dbReference type="Proteomes" id="UP001420932"/>
    </source>
</evidence>
<comment type="caution">
    <text evidence="3">The sequence shown here is derived from an EMBL/GenBank/DDBJ whole genome shotgun (WGS) entry which is preliminary data.</text>
</comment>
<organism evidence="3 4">
    <name type="scientific">Stephania yunnanensis</name>
    <dbReference type="NCBI Taxonomy" id="152371"/>
    <lineage>
        <taxon>Eukaryota</taxon>
        <taxon>Viridiplantae</taxon>
        <taxon>Streptophyta</taxon>
        <taxon>Embryophyta</taxon>
        <taxon>Tracheophyta</taxon>
        <taxon>Spermatophyta</taxon>
        <taxon>Magnoliopsida</taxon>
        <taxon>Ranunculales</taxon>
        <taxon>Menispermaceae</taxon>
        <taxon>Menispermoideae</taxon>
        <taxon>Cissampelideae</taxon>
        <taxon>Stephania</taxon>
    </lineage>
</organism>
<evidence type="ECO:0000313" key="3">
    <source>
        <dbReference type="EMBL" id="KAK9162587.1"/>
    </source>
</evidence>
<evidence type="ECO:0000256" key="1">
    <source>
        <dbReference type="ARBA" id="ARBA00022737"/>
    </source>
</evidence>
<dbReference type="Proteomes" id="UP001420932">
    <property type="component" value="Unassembled WGS sequence"/>
</dbReference>
<dbReference type="NCBIfam" id="TIGR00756">
    <property type="entry name" value="PPR"/>
    <property type="match status" value="1"/>
</dbReference>
<sequence length="93" mass="10098">MRSSGVVPDSGCYHRIMEAYSKIGETDKVLSLFQEFKTQNPKPSSSSPRIFLILCDSLGKSGRPFEALEAPLDPLHQVSGEAGDLVAVALDIF</sequence>
<reference evidence="3 4" key="1">
    <citation type="submission" date="2024-01" db="EMBL/GenBank/DDBJ databases">
        <title>Genome assemblies of Stephania.</title>
        <authorList>
            <person name="Yang L."/>
        </authorList>
    </citation>
    <scope>NUCLEOTIDE SEQUENCE [LARGE SCALE GENOMIC DNA]</scope>
    <source>
        <strain evidence="3">YNDBR</strain>
        <tissue evidence="3">Leaf</tissue>
    </source>
</reference>
<proteinExistence type="predicted"/>
<protein>
    <recommendedName>
        <fullName evidence="5">Pentatricopeptide repeat-containing protein</fullName>
    </recommendedName>
</protein>
<keyword evidence="4" id="KW-1185">Reference proteome</keyword>
<evidence type="ECO:0008006" key="5">
    <source>
        <dbReference type="Google" id="ProtNLM"/>
    </source>
</evidence>
<dbReference type="InterPro" id="IPR011990">
    <property type="entry name" value="TPR-like_helical_dom_sf"/>
</dbReference>
<evidence type="ECO:0000256" key="2">
    <source>
        <dbReference type="PROSITE-ProRule" id="PRU00708"/>
    </source>
</evidence>
<dbReference type="InterPro" id="IPR002885">
    <property type="entry name" value="PPR_rpt"/>
</dbReference>
<dbReference type="Gene3D" id="1.25.40.10">
    <property type="entry name" value="Tetratricopeptide repeat domain"/>
    <property type="match status" value="1"/>
</dbReference>
<dbReference type="EMBL" id="JBBNAF010000002">
    <property type="protein sequence ID" value="KAK9162587.1"/>
    <property type="molecule type" value="Genomic_DNA"/>
</dbReference>
<gene>
    <name evidence="3" type="ORF">Syun_003489</name>
</gene>
<dbReference type="AlphaFoldDB" id="A0AAP0L2V9"/>